<sequence length="169" mass="19945">MELTRENFRVMIYYDFRRGLSRQECIDQLTSTFGDKAPSFATVKRWYNEFNRGRRSLTDESREGRPKSVVVSENIDAVQKLIMQDRHVTYCEIETTLGISSTSMYKILHNHLAVKKVCSRWISHNQTESQEDARVDWCKQMLKKYNGEEAVDAFKNHVLEVSQVEWKKL</sequence>
<gene>
    <name evidence="2" type="ORF">ALC60_01104</name>
</gene>
<feature type="domain" description="Mos1 transposase HTH" evidence="1">
    <location>
        <begin position="5"/>
        <end position="53"/>
    </location>
</feature>
<keyword evidence="2" id="KW-0489">Methyltransferase</keyword>
<evidence type="ECO:0000313" key="3">
    <source>
        <dbReference type="Proteomes" id="UP000075809"/>
    </source>
</evidence>
<organism evidence="2 3">
    <name type="scientific">Mycetomoellerius zeteki</name>
    <dbReference type="NCBI Taxonomy" id="64791"/>
    <lineage>
        <taxon>Eukaryota</taxon>
        <taxon>Metazoa</taxon>
        <taxon>Ecdysozoa</taxon>
        <taxon>Arthropoda</taxon>
        <taxon>Hexapoda</taxon>
        <taxon>Insecta</taxon>
        <taxon>Pterygota</taxon>
        <taxon>Neoptera</taxon>
        <taxon>Endopterygota</taxon>
        <taxon>Hymenoptera</taxon>
        <taxon>Apocrita</taxon>
        <taxon>Aculeata</taxon>
        <taxon>Formicoidea</taxon>
        <taxon>Formicidae</taxon>
        <taxon>Myrmicinae</taxon>
        <taxon>Mycetomoellerius</taxon>
    </lineage>
</organism>
<dbReference type="PANTHER" id="PTHR46060">
    <property type="entry name" value="MARINER MOS1 TRANSPOSASE-LIKE PROTEIN"/>
    <property type="match status" value="1"/>
</dbReference>
<keyword evidence="3" id="KW-1185">Reference proteome</keyword>
<proteinExistence type="predicted"/>
<dbReference type="AlphaFoldDB" id="A0A151XI18"/>
<accession>A0A151XI18</accession>
<evidence type="ECO:0000313" key="2">
    <source>
        <dbReference type="EMBL" id="KYQ59860.1"/>
    </source>
</evidence>
<dbReference type="GO" id="GO:0008168">
    <property type="term" value="F:methyltransferase activity"/>
    <property type="evidence" value="ECO:0007669"/>
    <property type="project" value="UniProtKB-KW"/>
</dbReference>
<dbReference type="InterPro" id="IPR052709">
    <property type="entry name" value="Transposase-MT_Hybrid"/>
</dbReference>
<keyword evidence="2" id="KW-0808">Transferase</keyword>
<protein>
    <submittedName>
        <fullName evidence="2">Histone-lysine N-methyltransferase SETMAR</fullName>
    </submittedName>
</protein>
<dbReference type="STRING" id="64791.A0A151XI18"/>
<dbReference type="InterPro" id="IPR041426">
    <property type="entry name" value="Mos1_HTH"/>
</dbReference>
<dbReference type="GO" id="GO:0032259">
    <property type="term" value="P:methylation"/>
    <property type="evidence" value="ECO:0007669"/>
    <property type="project" value="UniProtKB-KW"/>
</dbReference>
<name>A0A151XI18_9HYME</name>
<dbReference type="PANTHER" id="PTHR46060:SF1">
    <property type="entry name" value="MARINER MOS1 TRANSPOSASE-LIKE PROTEIN"/>
    <property type="match status" value="1"/>
</dbReference>
<dbReference type="Pfam" id="PF17906">
    <property type="entry name" value="HTH_48"/>
    <property type="match status" value="1"/>
</dbReference>
<reference evidence="2 3" key="1">
    <citation type="submission" date="2015-09" db="EMBL/GenBank/DDBJ databases">
        <title>Trachymyrmex zeteki WGS genome.</title>
        <authorList>
            <person name="Nygaard S."/>
            <person name="Hu H."/>
            <person name="Boomsma J."/>
            <person name="Zhang G."/>
        </authorList>
    </citation>
    <scope>NUCLEOTIDE SEQUENCE [LARGE SCALE GENOMIC DNA]</scope>
    <source>
        <strain evidence="2">Tzet28-1</strain>
        <tissue evidence="2">Whole body</tissue>
    </source>
</reference>
<dbReference type="Gene3D" id="1.10.10.1450">
    <property type="match status" value="1"/>
</dbReference>
<dbReference type="Proteomes" id="UP000075809">
    <property type="component" value="Unassembled WGS sequence"/>
</dbReference>
<evidence type="ECO:0000259" key="1">
    <source>
        <dbReference type="Pfam" id="PF17906"/>
    </source>
</evidence>
<dbReference type="EMBL" id="KQ982126">
    <property type="protein sequence ID" value="KYQ59860.1"/>
    <property type="molecule type" value="Genomic_DNA"/>
</dbReference>